<dbReference type="Proteomes" id="UP000286746">
    <property type="component" value="Unassembled WGS sequence"/>
</dbReference>
<accession>A0A401W8B5</accession>
<reference evidence="1 2" key="1">
    <citation type="submission" date="2018-11" db="EMBL/GenBank/DDBJ databases">
        <title>Whole genome sequence of Streptomyces paromomycinus NBRC 15454(T).</title>
        <authorList>
            <person name="Komaki H."/>
            <person name="Tamura T."/>
        </authorList>
    </citation>
    <scope>NUCLEOTIDE SEQUENCE [LARGE SCALE GENOMIC DNA]</scope>
    <source>
        <strain evidence="1 2">NBRC 15454</strain>
    </source>
</reference>
<keyword evidence="2" id="KW-1185">Reference proteome</keyword>
<protein>
    <submittedName>
        <fullName evidence="1">Uncharacterized protein</fullName>
    </submittedName>
</protein>
<comment type="caution">
    <text evidence="1">The sequence shown here is derived from an EMBL/GenBank/DDBJ whole genome shotgun (WGS) entry which is preliminary data.</text>
</comment>
<organism evidence="1 2">
    <name type="scientific">Streptomyces paromomycinus</name>
    <name type="common">Streptomyces rimosus subsp. paromomycinus</name>
    <dbReference type="NCBI Taxonomy" id="92743"/>
    <lineage>
        <taxon>Bacteria</taxon>
        <taxon>Bacillati</taxon>
        <taxon>Actinomycetota</taxon>
        <taxon>Actinomycetes</taxon>
        <taxon>Kitasatosporales</taxon>
        <taxon>Streptomycetaceae</taxon>
        <taxon>Streptomyces</taxon>
    </lineage>
</organism>
<gene>
    <name evidence="1" type="ORF">GKJPGBOP_05298</name>
</gene>
<dbReference type="AlphaFoldDB" id="A0A401W8B5"/>
<evidence type="ECO:0000313" key="1">
    <source>
        <dbReference type="EMBL" id="GCD45566.1"/>
    </source>
</evidence>
<name>A0A401W8B5_STREY</name>
<proteinExistence type="predicted"/>
<dbReference type="EMBL" id="BHZD01000001">
    <property type="protein sequence ID" value="GCD45566.1"/>
    <property type="molecule type" value="Genomic_DNA"/>
</dbReference>
<evidence type="ECO:0000313" key="2">
    <source>
        <dbReference type="Proteomes" id="UP000286746"/>
    </source>
</evidence>
<sequence length="31" mass="3361">MCLSAERNTHGVGAIKHVWLPVSEAGERNTP</sequence>